<evidence type="ECO:0000313" key="1">
    <source>
        <dbReference type="EMBL" id="CAD8107332.1"/>
    </source>
</evidence>
<accession>A0A8S1PWC4</accession>
<name>A0A8S1PWC4_PARPR</name>
<dbReference type="EMBL" id="CAJJDM010000136">
    <property type="protein sequence ID" value="CAD8107332.1"/>
    <property type="molecule type" value="Genomic_DNA"/>
</dbReference>
<organism evidence="1 2">
    <name type="scientific">Paramecium primaurelia</name>
    <dbReference type="NCBI Taxonomy" id="5886"/>
    <lineage>
        <taxon>Eukaryota</taxon>
        <taxon>Sar</taxon>
        <taxon>Alveolata</taxon>
        <taxon>Ciliophora</taxon>
        <taxon>Intramacronucleata</taxon>
        <taxon>Oligohymenophorea</taxon>
        <taxon>Peniculida</taxon>
        <taxon>Parameciidae</taxon>
        <taxon>Paramecium</taxon>
    </lineage>
</organism>
<reference evidence="1" key="1">
    <citation type="submission" date="2021-01" db="EMBL/GenBank/DDBJ databases">
        <authorList>
            <consortium name="Genoscope - CEA"/>
            <person name="William W."/>
        </authorList>
    </citation>
    <scope>NUCLEOTIDE SEQUENCE</scope>
</reference>
<gene>
    <name evidence="1" type="ORF">PPRIM_AZ9-3.1.T1330115</name>
</gene>
<sequence>MAYLKLIKLNQDQNPTIRFYKSKFVSKAVRIEQIVELEFLVDTLKKQNFELQGQIQIKKLNLQFSLPKNIKLQQNQKCNELISKNKLKDQIIFLRIGNKHLLIYINSNLIEDKQDLSQDDGQFKKSDQQK</sequence>
<evidence type="ECO:0000313" key="2">
    <source>
        <dbReference type="Proteomes" id="UP000688137"/>
    </source>
</evidence>
<protein>
    <submittedName>
        <fullName evidence="1">Uncharacterized protein</fullName>
    </submittedName>
</protein>
<dbReference type="AlphaFoldDB" id="A0A8S1PWC4"/>
<comment type="caution">
    <text evidence="1">The sequence shown here is derived from an EMBL/GenBank/DDBJ whole genome shotgun (WGS) entry which is preliminary data.</text>
</comment>
<proteinExistence type="predicted"/>
<dbReference type="Proteomes" id="UP000688137">
    <property type="component" value="Unassembled WGS sequence"/>
</dbReference>
<keyword evidence="2" id="KW-1185">Reference proteome</keyword>